<dbReference type="SUPFAM" id="SSF52540">
    <property type="entry name" value="P-loop containing nucleoside triphosphate hydrolases"/>
    <property type="match status" value="1"/>
</dbReference>
<organism evidence="3 4">
    <name type="scientific">Phocicoccus schoeneichii</name>
    <dbReference type="NCBI Taxonomy" id="1812261"/>
    <lineage>
        <taxon>Bacteria</taxon>
        <taxon>Bacillati</taxon>
        <taxon>Bacillota</taxon>
        <taxon>Bacilli</taxon>
        <taxon>Bacillales</taxon>
        <taxon>Salinicoccaceae</taxon>
        <taxon>Phocicoccus</taxon>
    </lineage>
</organism>
<dbReference type="RefSeq" id="WP_186085611.1">
    <property type="nucleotide sequence ID" value="NZ_BMDB01000001.1"/>
</dbReference>
<keyword evidence="4" id="KW-1185">Reference proteome</keyword>
<dbReference type="CDD" id="cd05387">
    <property type="entry name" value="BY-kinase"/>
    <property type="match status" value="1"/>
</dbReference>
<protein>
    <submittedName>
        <fullName evidence="3">Tyrosine-protein kinase YwqD</fullName>
    </submittedName>
</protein>
<dbReference type="InterPro" id="IPR050445">
    <property type="entry name" value="Bact_polysacc_biosynth/exp"/>
</dbReference>
<dbReference type="PANTHER" id="PTHR32309">
    <property type="entry name" value="TYROSINE-PROTEIN KINASE"/>
    <property type="match status" value="1"/>
</dbReference>
<evidence type="ECO:0000313" key="4">
    <source>
        <dbReference type="Proteomes" id="UP000521032"/>
    </source>
</evidence>
<dbReference type="Pfam" id="PF10609">
    <property type="entry name" value="ParA"/>
    <property type="match status" value="1"/>
</dbReference>
<name>A0A6V7R6P9_9BACL</name>
<proteinExistence type="predicted"/>
<dbReference type="EMBL" id="CAJEWE010000006">
    <property type="protein sequence ID" value="CAD2072986.1"/>
    <property type="molecule type" value="Genomic_DNA"/>
</dbReference>
<dbReference type="GO" id="GO:0004713">
    <property type="term" value="F:protein tyrosine kinase activity"/>
    <property type="evidence" value="ECO:0007669"/>
    <property type="project" value="TreeGrafter"/>
</dbReference>
<dbReference type="Gene3D" id="3.40.50.300">
    <property type="entry name" value="P-loop containing nucleotide triphosphate hydrolases"/>
    <property type="match status" value="1"/>
</dbReference>
<dbReference type="GO" id="GO:0005886">
    <property type="term" value="C:plasma membrane"/>
    <property type="evidence" value="ECO:0007669"/>
    <property type="project" value="TreeGrafter"/>
</dbReference>
<keyword evidence="1" id="KW-0547">Nucleotide-binding</keyword>
<reference evidence="3 4" key="1">
    <citation type="submission" date="2020-07" db="EMBL/GenBank/DDBJ databases">
        <authorList>
            <person name="Criscuolo A."/>
        </authorList>
    </citation>
    <scope>NUCLEOTIDE SEQUENCE [LARGE SCALE GENOMIC DNA]</scope>
    <source>
        <strain evidence="4">CIP 111030</strain>
    </source>
</reference>
<keyword evidence="3" id="KW-0808">Transferase</keyword>
<keyword evidence="3" id="KW-0418">Kinase</keyword>
<dbReference type="PANTHER" id="PTHR32309:SF13">
    <property type="entry name" value="FERRIC ENTEROBACTIN TRANSPORT PROTEIN FEPE"/>
    <property type="match status" value="1"/>
</dbReference>
<evidence type="ECO:0000256" key="1">
    <source>
        <dbReference type="ARBA" id="ARBA00022741"/>
    </source>
</evidence>
<dbReference type="GO" id="GO:0005524">
    <property type="term" value="F:ATP binding"/>
    <property type="evidence" value="ECO:0007669"/>
    <property type="project" value="UniProtKB-KW"/>
</dbReference>
<comment type="caution">
    <text evidence="3">The sequence shown here is derived from an EMBL/GenBank/DDBJ whole genome shotgun (WGS) entry which is preliminary data.</text>
</comment>
<evidence type="ECO:0000256" key="2">
    <source>
        <dbReference type="ARBA" id="ARBA00022840"/>
    </source>
</evidence>
<dbReference type="InterPro" id="IPR027417">
    <property type="entry name" value="P-loop_NTPase"/>
</dbReference>
<dbReference type="InterPro" id="IPR033756">
    <property type="entry name" value="YlxH/NBP35"/>
</dbReference>
<dbReference type="InterPro" id="IPR005702">
    <property type="entry name" value="Wzc-like_C"/>
</dbReference>
<sequence>MSILNRNRIVIDSPNDMISNAFMKMSEKLKFYAGDDKKVILFMSAENGDGKSTVATNTAISLAKLGSKVVYLDADFENPSINETFDMQMRKGVSDAVLHDEDISYMIYDTSVYGLSIIFAGLEKDNTGMVLLSNKFKYLTKTLKNSFDFCVLDINSSKNEDVYLEALKDFVDGVVIVDNRSRDNEGLEALIQLIEKHEIDIIGVVNNLEKQ</sequence>
<gene>
    <name evidence="3" type="primary">ywqD</name>
    <name evidence="3" type="ORF">JEOSCH030_00523</name>
</gene>
<keyword evidence="2" id="KW-0067">ATP-binding</keyword>
<evidence type="ECO:0000313" key="3">
    <source>
        <dbReference type="EMBL" id="CAD2072986.1"/>
    </source>
</evidence>
<accession>A0A6V7R6P9</accession>
<dbReference type="AlphaFoldDB" id="A0A6V7R6P9"/>
<dbReference type="Proteomes" id="UP000521032">
    <property type="component" value="Unassembled WGS sequence"/>
</dbReference>